<dbReference type="PANTHER" id="PTHR15321:SF3">
    <property type="entry name" value="TP53-BINDING PROTEIN 1"/>
    <property type="match status" value="1"/>
</dbReference>
<sequence>MAHPIDPLGFRPPQFSEDLAWLPGWLQQHQIEQFDECINKLKGTNLELGSKDLKAVQRNTNRGNYGDTLSREEDRNRSYRLFLSGEDNSSAGFASSPENVLHFHLHLSSTVSSQCSPAQPLDASQNDLKSNRVASVELSDTSVGMKVETCSEMGLNLGGRNLLPINSIQKPMEDVGPQCLSNDKISAMHIGEKFNVRYLKATDMTAAAELSIAASEALVIHEIVRSGVAEDAFPTEMVLEAALRVKKARLEWSEDDVNSLTDETDKSDSLSDLDDLTMADAYEDVGLSQSIPFDDCACGSAISLAAIGELGYGYIKRQFASKSFNHEREESYDNLVPHSNICNVARYNHSALKTLDILTMKQTVGPGMVDVTSYQPQEKVNIRPHAWNSGNGREDRVTYVSDRFRSRWLGGWTGQEVSAVGHMRQSNKSIVKCFAGETSFLSESADIAPDMNSFVQVHEIESHRMSQSSIRFDLLPCETNKGMLLSQDAVMSSSLSLVDPLCSVVPCSIPLENEVPTLAQTPRDKKSDTDKCFRPTTELGMGNSYKSSNLIIEFHHEDGQATCAINGEDSPATVRRQFISLKTYSTLLPNPVFDGGSLYNNQSIKLGCDQRLNTLDQNVGCIRSSEKICKASLPFKPVSRHLSSRDNKEHGKIISNGTPVAKMKHLKRKNHETAGDGDELPVQVSKKRRQSVSFNHRAHRHLQASKSFVNNSTSERHPKLPLVAENAVGLQQNKELQSKPSECKSLHCRDVPAKKRVHFSEAEIPVQQNKSLKKLDFSTKNCLTDRASKKRKYSKYSKFQNHEKSCLSYSHVKAGKRLLFQGMQFLLTGFSRQKEKDLEGQIWKHGGIVLFDIPSPISREKRSFLSNGYQLPIILCSKKLQTTKFLYGCAVNAFILKDDWLTNSISADSISRNHASWEEQFLQQIDRNIKHGGGKVFKTLQRLILELEKEKISWGTIVSEDERTSRQLRHCAAERKIPILPASWIIKSLHIGKRLPFSDTGHSSFPVLKIPPAQFP</sequence>
<feature type="domain" description="BRCT" evidence="1">
    <location>
        <begin position="815"/>
        <end position="905"/>
    </location>
</feature>
<dbReference type="PROSITE" id="PS50172">
    <property type="entry name" value="BRCT"/>
    <property type="match status" value="2"/>
</dbReference>
<dbReference type="Gene3D" id="3.40.50.10190">
    <property type="entry name" value="BRCT domain"/>
    <property type="match status" value="2"/>
</dbReference>
<keyword evidence="3" id="KW-1185">Reference proteome</keyword>
<dbReference type="InterPro" id="IPR001357">
    <property type="entry name" value="BRCT_dom"/>
</dbReference>
<feature type="domain" description="BRCT" evidence="1">
    <location>
        <begin position="924"/>
        <end position="1002"/>
    </location>
</feature>
<name>A0AAW1VYU2_RUBAR</name>
<dbReference type="PANTHER" id="PTHR15321">
    <property type="entry name" value="TUMOR SUPPRESSOR P53-BINDING PROTEIN 1"/>
    <property type="match status" value="1"/>
</dbReference>
<gene>
    <name evidence="2" type="ORF">M0R45_036431</name>
</gene>
<dbReference type="AlphaFoldDB" id="A0AAW1VYU2"/>
<evidence type="ECO:0000313" key="2">
    <source>
        <dbReference type="EMBL" id="KAK9912573.1"/>
    </source>
</evidence>
<evidence type="ECO:0000259" key="1">
    <source>
        <dbReference type="PROSITE" id="PS50172"/>
    </source>
</evidence>
<accession>A0AAW1VYU2</accession>
<dbReference type="GO" id="GO:0005634">
    <property type="term" value="C:nucleus"/>
    <property type="evidence" value="ECO:0007669"/>
    <property type="project" value="TreeGrafter"/>
</dbReference>
<dbReference type="GO" id="GO:0045944">
    <property type="term" value="P:positive regulation of transcription by RNA polymerase II"/>
    <property type="evidence" value="ECO:0007669"/>
    <property type="project" value="TreeGrafter"/>
</dbReference>
<protein>
    <recommendedName>
        <fullName evidence="1">BRCT domain-containing protein</fullName>
    </recommendedName>
</protein>
<dbReference type="GO" id="GO:0000077">
    <property type="term" value="P:DNA damage checkpoint signaling"/>
    <property type="evidence" value="ECO:0007669"/>
    <property type="project" value="TreeGrafter"/>
</dbReference>
<dbReference type="Proteomes" id="UP001457282">
    <property type="component" value="Unassembled WGS sequence"/>
</dbReference>
<evidence type="ECO:0000313" key="3">
    <source>
        <dbReference type="Proteomes" id="UP001457282"/>
    </source>
</evidence>
<reference evidence="2 3" key="1">
    <citation type="journal article" date="2023" name="G3 (Bethesda)">
        <title>A chromosome-length genome assembly and annotation of blackberry (Rubus argutus, cv. 'Hillquist').</title>
        <authorList>
            <person name="Bruna T."/>
            <person name="Aryal R."/>
            <person name="Dudchenko O."/>
            <person name="Sargent D.J."/>
            <person name="Mead D."/>
            <person name="Buti M."/>
            <person name="Cavallini A."/>
            <person name="Hytonen T."/>
            <person name="Andres J."/>
            <person name="Pham M."/>
            <person name="Weisz D."/>
            <person name="Mascagni F."/>
            <person name="Usai G."/>
            <person name="Natali L."/>
            <person name="Bassil N."/>
            <person name="Fernandez G.E."/>
            <person name="Lomsadze A."/>
            <person name="Armour M."/>
            <person name="Olukolu B."/>
            <person name="Poorten T."/>
            <person name="Britton C."/>
            <person name="Davik J."/>
            <person name="Ashrafi H."/>
            <person name="Aiden E.L."/>
            <person name="Borodovsky M."/>
            <person name="Worthington M."/>
        </authorList>
    </citation>
    <scope>NUCLEOTIDE SEQUENCE [LARGE SCALE GENOMIC DNA]</scope>
    <source>
        <strain evidence="2">PI 553951</strain>
    </source>
</reference>
<organism evidence="2 3">
    <name type="scientific">Rubus argutus</name>
    <name type="common">Southern blackberry</name>
    <dbReference type="NCBI Taxonomy" id="59490"/>
    <lineage>
        <taxon>Eukaryota</taxon>
        <taxon>Viridiplantae</taxon>
        <taxon>Streptophyta</taxon>
        <taxon>Embryophyta</taxon>
        <taxon>Tracheophyta</taxon>
        <taxon>Spermatophyta</taxon>
        <taxon>Magnoliopsida</taxon>
        <taxon>eudicotyledons</taxon>
        <taxon>Gunneridae</taxon>
        <taxon>Pentapetalae</taxon>
        <taxon>rosids</taxon>
        <taxon>fabids</taxon>
        <taxon>Rosales</taxon>
        <taxon>Rosaceae</taxon>
        <taxon>Rosoideae</taxon>
        <taxon>Rosoideae incertae sedis</taxon>
        <taxon>Rubus</taxon>
    </lineage>
</organism>
<dbReference type="SUPFAM" id="SSF52113">
    <property type="entry name" value="BRCT domain"/>
    <property type="match status" value="1"/>
</dbReference>
<dbReference type="GO" id="GO:0042393">
    <property type="term" value="F:histone binding"/>
    <property type="evidence" value="ECO:0007669"/>
    <property type="project" value="TreeGrafter"/>
</dbReference>
<comment type="caution">
    <text evidence="2">The sequence shown here is derived from an EMBL/GenBank/DDBJ whole genome shotgun (WGS) entry which is preliminary data.</text>
</comment>
<proteinExistence type="predicted"/>
<dbReference type="InterPro" id="IPR047252">
    <property type="entry name" value="TP53BP1-like"/>
</dbReference>
<dbReference type="EMBL" id="JBEDUW010000007">
    <property type="protein sequence ID" value="KAK9912573.1"/>
    <property type="molecule type" value="Genomic_DNA"/>
</dbReference>
<dbReference type="InterPro" id="IPR036420">
    <property type="entry name" value="BRCT_dom_sf"/>
</dbReference>